<dbReference type="PANTHER" id="PTHR11986:SF112">
    <property type="entry name" value="PUTRESCINE AMINOTRANSFERASE"/>
    <property type="match status" value="1"/>
</dbReference>
<dbReference type="FunFam" id="3.40.640.10:FF:000004">
    <property type="entry name" value="Acetylornithine aminotransferase"/>
    <property type="match status" value="1"/>
</dbReference>
<dbReference type="CDD" id="cd00610">
    <property type="entry name" value="OAT_like"/>
    <property type="match status" value="1"/>
</dbReference>
<keyword evidence="4" id="KW-0808">Transferase</keyword>
<keyword evidence="4" id="KW-0032">Aminotransferase</keyword>
<dbReference type="EMBL" id="RHHQ01000017">
    <property type="protein sequence ID" value="RNB84444.1"/>
    <property type="molecule type" value="Genomic_DNA"/>
</dbReference>
<dbReference type="GO" id="GO:0033094">
    <property type="term" value="F:putrescine--2-oxoglutarate transaminase activity"/>
    <property type="evidence" value="ECO:0007669"/>
    <property type="project" value="UniProtKB-EC"/>
</dbReference>
<dbReference type="EC" id="2.6.1.82" evidence="4"/>
<gene>
    <name evidence="4" type="ORF">EDM56_20215</name>
</gene>
<dbReference type="InterPro" id="IPR050103">
    <property type="entry name" value="Class-III_PLP-dep_AT"/>
</dbReference>
<dbReference type="RefSeq" id="WP_122919727.1">
    <property type="nucleotide sequence ID" value="NZ_RHHQ01000017.1"/>
</dbReference>
<dbReference type="GO" id="GO:0042802">
    <property type="term" value="F:identical protein binding"/>
    <property type="evidence" value="ECO:0007669"/>
    <property type="project" value="TreeGrafter"/>
</dbReference>
<dbReference type="Gene3D" id="3.90.1150.10">
    <property type="entry name" value="Aspartate Aminotransferase, domain 1"/>
    <property type="match status" value="1"/>
</dbReference>
<keyword evidence="2 3" id="KW-0663">Pyridoxal phosphate</keyword>
<keyword evidence="5" id="KW-1185">Reference proteome</keyword>
<dbReference type="SUPFAM" id="SSF53383">
    <property type="entry name" value="PLP-dependent transferases"/>
    <property type="match status" value="1"/>
</dbReference>
<comment type="cofactor">
    <cofactor evidence="1">
        <name>pyridoxal 5'-phosphate</name>
        <dbReference type="ChEBI" id="CHEBI:597326"/>
    </cofactor>
</comment>
<evidence type="ECO:0000313" key="4">
    <source>
        <dbReference type="EMBL" id="RNB84444.1"/>
    </source>
</evidence>
<dbReference type="NCBIfam" id="NF008570">
    <property type="entry name" value="PRK11522.1"/>
    <property type="match status" value="1"/>
</dbReference>
<dbReference type="InterPro" id="IPR015422">
    <property type="entry name" value="PyrdxlP-dep_Trfase_small"/>
</dbReference>
<dbReference type="OrthoDB" id="9807885at2"/>
<dbReference type="PIRSF" id="PIRSF000521">
    <property type="entry name" value="Transaminase_4ab_Lys_Orn"/>
    <property type="match status" value="1"/>
</dbReference>
<dbReference type="InterPro" id="IPR049704">
    <property type="entry name" value="Aminotrans_3_PPA_site"/>
</dbReference>
<dbReference type="PROSITE" id="PS00600">
    <property type="entry name" value="AA_TRANSFER_CLASS_3"/>
    <property type="match status" value="1"/>
</dbReference>
<comment type="similarity">
    <text evidence="3">Belongs to the class-III pyridoxal-phosphate-dependent aminotransferase family.</text>
</comment>
<dbReference type="GO" id="GO:0030170">
    <property type="term" value="F:pyridoxal phosphate binding"/>
    <property type="evidence" value="ECO:0007669"/>
    <property type="project" value="InterPro"/>
</dbReference>
<evidence type="ECO:0000313" key="5">
    <source>
        <dbReference type="Proteomes" id="UP000271031"/>
    </source>
</evidence>
<evidence type="ECO:0000256" key="3">
    <source>
        <dbReference type="RuleBase" id="RU003560"/>
    </source>
</evidence>
<protein>
    <submittedName>
        <fullName evidence="4">Putrescine aminotransferase</fullName>
        <ecNumber evidence="4">2.6.1.82</ecNumber>
    </submittedName>
</protein>
<dbReference type="Gene3D" id="3.40.640.10">
    <property type="entry name" value="Type I PLP-dependent aspartate aminotransferase-like (Major domain)"/>
    <property type="match status" value="1"/>
</dbReference>
<dbReference type="AlphaFoldDB" id="A0A3M8D8S2"/>
<dbReference type="Pfam" id="PF00202">
    <property type="entry name" value="Aminotran_3"/>
    <property type="match status" value="1"/>
</dbReference>
<dbReference type="InterPro" id="IPR015424">
    <property type="entry name" value="PyrdxlP-dep_Trfase"/>
</dbReference>
<organism evidence="4 5">
    <name type="scientific">Brevibacillus fluminis</name>
    <dbReference type="NCBI Taxonomy" id="511487"/>
    <lineage>
        <taxon>Bacteria</taxon>
        <taxon>Bacillati</taxon>
        <taxon>Bacillota</taxon>
        <taxon>Bacilli</taxon>
        <taxon>Bacillales</taxon>
        <taxon>Paenibacillaceae</taxon>
        <taxon>Brevibacillus</taxon>
    </lineage>
</organism>
<dbReference type="InterPro" id="IPR005814">
    <property type="entry name" value="Aminotrans_3"/>
</dbReference>
<dbReference type="Proteomes" id="UP000271031">
    <property type="component" value="Unassembled WGS sequence"/>
</dbReference>
<proteinExistence type="inferred from homology"/>
<evidence type="ECO:0000256" key="1">
    <source>
        <dbReference type="ARBA" id="ARBA00001933"/>
    </source>
</evidence>
<reference evidence="4 5" key="1">
    <citation type="submission" date="2018-10" db="EMBL/GenBank/DDBJ databases">
        <title>Phylogenomics of Brevibacillus.</title>
        <authorList>
            <person name="Dunlap C."/>
        </authorList>
    </citation>
    <scope>NUCLEOTIDE SEQUENCE [LARGE SCALE GENOMIC DNA]</scope>
    <source>
        <strain evidence="4 5">JCM 15716</strain>
    </source>
</reference>
<dbReference type="GO" id="GO:0009447">
    <property type="term" value="P:putrescine catabolic process"/>
    <property type="evidence" value="ECO:0007669"/>
    <property type="project" value="TreeGrafter"/>
</dbReference>
<dbReference type="PANTHER" id="PTHR11986">
    <property type="entry name" value="AMINOTRANSFERASE CLASS III"/>
    <property type="match status" value="1"/>
</dbReference>
<evidence type="ECO:0000256" key="2">
    <source>
        <dbReference type="ARBA" id="ARBA00022898"/>
    </source>
</evidence>
<accession>A0A3M8D8S2</accession>
<comment type="caution">
    <text evidence="4">The sequence shown here is derived from an EMBL/GenBank/DDBJ whole genome shotgun (WGS) entry which is preliminary data.</text>
</comment>
<name>A0A3M8D8S2_9BACL</name>
<sequence length="456" mass="50266">MERKSREESINLASEILGYIESEKLTLDEKKKIVADSVDNFSNYVTKAILAHRKSVSNDFSVVEWEDEAAVFRDTMGDEYIDCLGGYGVYLLGHRHPKVVSAVQAQLNRYALHSQEMVDPLRGYLSKLLAYITPGDLQHSYLVNCGTEANEMALKLARLATGKKCFISTEKGFHGKTMFSLSASGKSTFREPYHPLVPGFQHVPYGDADAVEQAIRMLIATGETVAGVIVEPIQGEGGINIPPDNYLPRLREICDKYECLMIVDEVQTGMGRTGTMFGVDHWGVVPDIMTLGKALGGGVMPIAAMVAKKKWWKKMEENPFLLGSSTFGGNPLCCAGAIAGISAILEENIPQIAKEKGDYFMKHLHEMQKRYPDVLVDVRGKGLLIGMEFATNELGFTLAKQLFTKKILVGGTINNATVIRLEPPAVMTYEQIDYVLTCIEEGIAQLSKERAVSHSS</sequence>
<dbReference type="InterPro" id="IPR015421">
    <property type="entry name" value="PyrdxlP-dep_Trfase_major"/>
</dbReference>